<dbReference type="InterPro" id="IPR004244">
    <property type="entry name" value="Transposase_22"/>
</dbReference>
<feature type="non-terminal residue" evidence="2">
    <location>
        <position position="246"/>
    </location>
</feature>
<keyword evidence="2" id="KW-0418">Kinase</keyword>
<keyword evidence="1" id="KW-0175">Coiled coil</keyword>
<evidence type="ECO:0000313" key="2">
    <source>
        <dbReference type="EMBL" id="JAR90756.1"/>
    </source>
</evidence>
<feature type="coiled-coil region" evidence="1">
    <location>
        <begin position="101"/>
        <end position="135"/>
    </location>
</feature>
<dbReference type="EMBL" id="GEGO01004648">
    <property type="protein sequence ID" value="JAR90756.1"/>
    <property type="molecule type" value="Transcribed_RNA"/>
</dbReference>
<proteinExistence type="predicted"/>
<dbReference type="PANTHER" id="PTHR11505">
    <property type="entry name" value="L1 TRANSPOSABLE ELEMENT-RELATED"/>
    <property type="match status" value="1"/>
</dbReference>
<accession>A0A147BJ10</accession>
<reference evidence="2" key="1">
    <citation type="journal article" date="2018" name="PLoS Negl. Trop. Dis.">
        <title>Sialome diversity of ticks revealed by RNAseq of single tick salivary glands.</title>
        <authorList>
            <person name="Perner J."/>
            <person name="Kropackova S."/>
            <person name="Kopacek P."/>
            <person name="Ribeiro J.M."/>
        </authorList>
    </citation>
    <scope>NUCLEOTIDE SEQUENCE</scope>
    <source>
        <strain evidence="2">Siblings of single egg batch collected in Ceske Budejovice</strain>
        <tissue evidence="2">Salivary glands</tissue>
    </source>
</reference>
<keyword evidence="2" id="KW-0808">Transferase</keyword>
<feature type="non-terminal residue" evidence="2">
    <location>
        <position position="1"/>
    </location>
</feature>
<dbReference type="GO" id="GO:0016301">
    <property type="term" value="F:kinase activity"/>
    <property type="evidence" value="ECO:0007669"/>
    <property type="project" value="UniProtKB-KW"/>
</dbReference>
<organism evidence="2">
    <name type="scientific">Ixodes ricinus</name>
    <name type="common">Common tick</name>
    <name type="synonym">Acarus ricinus</name>
    <dbReference type="NCBI Taxonomy" id="34613"/>
    <lineage>
        <taxon>Eukaryota</taxon>
        <taxon>Metazoa</taxon>
        <taxon>Ecdysozoa</taxon>
        <taxon>Arthropoda</taxon>
        <taxon>Chelicerata</taxon>
        <taxon>Arachnida</taxon>
        <taxon>Acari</taxon>
        <taxon>Parasitiformes</taxon>
        <taxon>Ixodida</taxon>
        <taxon>Ixodoidea</taxon>
        <taxon>Ixodidae</taxon>
        <taxon>Ixodinae</taxon>
        <taxon>Ixodes</taxon>
    </lineage>
</organism>
<dbReference type="Gene3D" id="3.30.70.1820">
    <property type="entry name" value="L1 transposable element, RRM domain"/>
    <property type="match status" value="1"/>
</dbReference>
<evidence type="ECO:0000256" key="1">
    <source>
        <dbReference type="SAM" id="Coils"/>
    </source>
</evidence>
<sequence>NPFVFIVQVSKRYPCSYHSNNVCLIMLPCPRYLCCVLGDILLSLKSLLLLCGDIESNPGPVELKDIMDKLTVIASDVQEIKTSQKEACKRLDAIEVKLKEIDSVKAASMKQDRKIEKLEKTVSTLVDKMDDLENRSRRNNLIIFGLEETENENSNSLEARVSKTIIEDILHVSTSGIERIHRLGSQTPGKARPVILKLLDFRDKLTILRNCSKLRGTNISINEDFSKRVQLIRKKLLDCTKDNKRA</sequence>
<dbReference type="AlphaFoldDB" id="A0A147BJ10"/>
<protein>
    <submittedName>
        <fullName evidence="2">Putative myosin light chain kinase</fullName>
    </submittedName>
</protein>
<name>A0A147BJ10_IXORI</name>